<dbReference type="AlphaFoldDB" id="A0A3N4KY03"/>
<protein>
    <submittedName>
        <fullName evidence="2">Uncharacterized protein</fullName>
    </submittedName>
</protein>
<feature type="region of interest" description="Disordered" evidence="1">
    <location>
        <begin position="158"/>
        <end position="180"/>
    </location>
</feature>
<feature type="compositionally biased region" description="Basic and acidic residues" evidence="1">
    <location>
        <begin position="1"/>
        <end position="18"/>
    </location>
</feature>
<dbReference type="Proteomes" id="UP000277580">
    <property type="component" value="Unassembled WGS sequence"/>
</dbReference>
<sequence length="180" mass="19310">SIISSEDRTRKGKPKNEKPSGQAQQPTYLVRRHRLPIIPRNPHLTPNRIPKAHPPRYQSILLALLHQRLSRLTDLVARPLDPRLLVLGVSERADADGGPLKDCKVVGAPPGLLTAAHDGDAWGVVVVAGFEVVGERCFGFVDGGGVAGGEPAGVLCVGGGGEEEKDEAKEGREKKGRFMH</sequence>
<dbReference type="EMBL" id="ML119119">
    <property type="protein sequence ID" value="RPB14132.1"/>
    <property type="molecule type" value="Genomic_DNA"/>
</dbReference>
<name>A0A3N4KY03_9PEZI</name>
<feature type="non-terminal residue" evidence="2">
    <location>
        <position position="1"/>
    </location>
</feature>
<evidence type="ECO:0000313" key="3">
    <source>
        <dbReference type="Proteomes" id="UP000277580"/>
    </source>
</evidence>
<reference evidence="2 3" key="1">
    <citation type="journal article" date="2018" name="Nat. Ecol. Evol.">
        <title>Pezizomycetes genomes reveal the molecular basis of ectomycorrhizal truffle lifestyle.</title>
        <authorList>
            <person name="Murat C."/>
            <person name="Payen T."/>
            <person name="Noel B."/>
            <person name="Kuo A."/>
            <person name="Morin E."/>
            <person name="Chen J."/>
            <person name="Kohler A."/>
            <person name="Krizsan K."/>
            <person name="Balestrini R."/>
            <person name="Da Silva C."/>
            <person name="Montanini B."/>
            <person name="Hainaut M."/>
            <person name="Levati E."/>
            <person name="Barry K.W."/>
            <person name="Belfiori B."/>
            <person name="Cichocki N."/>
            <person name="Clum A."/>
            <person name="Dockter R.B."/>
            <person name="Fauchery L."/>
            <person name="Guy J."/>
            <person name="Iotti M."/>
            <person name="Le Tacon F."/>
            <person name="Lindquist E.A."/>
            <person name="Lipzen A."/>
            <person name="Malagnac F."/>
            <person name="Mello A."/>
            <person name="Molinier V."/>
            <person name="Miyauchi S."/>
            <person name="Poulain J."/>
            <person name="Riccioni C."/>
            <person name="Rubini A."/>
            <person name="Sitrit Y."/>
            <person name="Splivallo R."/>
            <person name="Traeger S."/>
            <person name="Wang M."/>
            <person name="Zifcakova L."/>
            <person name="Wipf D."/>
            <person name="Zambonelli A."/>
            <person name="Paolocci F."/>
            <person name="Nowrousian M."/>
            <person name="Ottonello S."/>
            <person name="Baldrian P."/>
            <person name="Spatafora J.W."/>
            <person name="Henrissat B."/>
            <person name="Nagy L.G."/>
            <person name="Aury J.M."/>
            <person name="Wincker P."/>
            <person name="Grigoriev I.V."/>
            <person name="Bonfante P."/>
            <person name="Martin F.M."/>
        </authorList>
    </citation>
    <scope>NUCLEOTIDE SEQUENCE [LARGE SCALE GENOMIC DNA]</scope>
    <source>
        <strain evidence="2 3">CCBAS932</strain>
    </source>
</reference>
<gene>
    <name evidence="2" type="ORF">P167DRAFT_584315</name>
</gene>
<evidence type="ECO:0000256" key="1">
    <source>
        <dbReference type="SAM" id="MobiDB-lite"/>
    </source>
</evidence>
<dbReference type="InParanoid" id="A0A3N4KY03"/>
<feature type="region of interest" description="Disordered" evidence="1">
    <location>
        <begin position="1"/>
        <end position="29"/>
    </location>
</feature>
<accession>A0A3N4KY03</accession>
<feature type="non-terminal residue" evidence="2">
    <location>
        <position position="180"/>
    </location>
</feature>
<evidence type="ECO:0000313" key="2">
    <source>
        <dbReference type="EMBL" id="RPB14132.1"/>
    </source>
</evidence>
<proteinExistence type="predicted"/>
<organism evidence="2 3">
    <name type="scientific">Morchella conica CCBAS932</name>
    <dbReference type="NCBI Taxonomy" id="1392247"/>
    <lineage>
        <taxon>Eukaryota</taxon>
        <taxon>Fungi</taxon>
        <taxon>Dikarya</taxon>
        <taxon>Ascomycota</taxon>
        <taxon>Pezizomycotina</taxon>
        <taxon>Pezizomycetes</taxon>
        <taxon>Pezizales</taxon>
        <taxon>Morchellaceae</taxon>
        <taxon>Morchella</taxon>
    </lineage>
</organism>
<keyword evidence="3" id="KW-1185">Reference proteome</keyword>